<feature type="transmembrane region" description="Helical" evidence="1">
    <location>
        <begin position="146"/>
        <end position="166"/>
    </location>
</feature>
<dbReference type="eggNOG" id="COG2370">
    <property type="taxonomic scope" value="Bacteria"/>
</dbReference>
<keyword evidence="1" id="KW-0472">Membrane</keyword>
<comment type="caution">
    <text evidence="2">The sequence shown here is derived from an EMBL/GenBank/DDBJ whole genome shotgun (WGS) entry which is preliminary data.</text>
</comment>
<organism evidence="2 3">
    <name type="scientific">Roseibium aggregatum (strain ATCC 25650 / DSM 13394 / JCM 20685 / NBRC 16684 / NCIMB 2208 / IAM 12614 / B1)</name>
    <name type="common">Stappia aggregata</name>
    <dbReference type="NCBI Taxonomy" id="384765"/>
    <lineage>
        <taxon>Bacteria</taxon>
        <taxon>Pseudomonadati</taxon>
        <taxon>Pseudomonadota</taxon>
        <taxon>Alphaproteobacteria</taxon>
        <taxon>Hyphomicrobiales</taxon>
        <taxon>Stappiaceae</taxon>
        <taxon>Roseibium</taxon>
    </lineage>
</organism>
<evidence type="ECO:0000313" key="2">
    <source>
        <dbReference type="EMBL" id="EAV40965.1"/>
    </source>
</evidence>
<feature type="transmembrane region" description="Helical" evidence="1">
    <location>
        <begin position="101"/>
        <end position="134"/>
    </location>
</feature>
<dbReference type="InterPro" id="IPR007038">
    <property type="entry name" value="HupE_UreJ"/>
</dbReference>
<sequence length="196" mass="19195">MLREEIIMKSVFGKMFGAFVLTAVATPALAHTGGAAGGLSSGLFHPILGTDHLLAMAAVGVWSAAQPAKQAWRGPVLFIGVLAVGALIGVSGLPLPMVEPGILASVVILGLMIATARVLPAGAGLAAISVFALFHGHAHGTEAVGALAGYMAGFMIASAALHAAGFGLGRLAGELKHGHAGVGLAISGAGLLLAGG</sequence>
<gene>
    <name evidence="2" type="ORF">SIAM614_29586</name>
</gene>
<dbReference type="EMBL" id="AAUW01000024">
    <property type="protein sequence ID" value="EAV40965.1"/>
    <property type="molecule type" value="Genomic_DNA"/>
</dbReference>
<evidence type="ECO:0000256" key="1">
    <source>
        <dbReference type="SAM" id="Phobius"/>
    </source>
</evidence>
<dbReference type="PIRSF" id="PIRSF016919">
    <property type="entry name" value="HupE_UreJ"/>
    <property type="match status" value="1"/>
</dbReference>
<dbReference type="Proteomes" id="UP000004848">
    <property type="component" value="Unassembled WGS sequence"/>
</dbReference>
<feature type="transmembrane region" description="Helical" evidence="1">
    <location>
        <begin position="46"/>
        <end position="64"/>
    </location>
</feature>
<evidence type="ECO:0000313" key="3">
    <source>
        <dbReference type="Proteomes" id="UP000004848"/>
    </source>
</evidence>
<keyword evidence="1" id="KW-1133">Transmembrane helix</keyword>
<proteinExistence type="predicted"/>
<keyword evidence="1" id="KW-0812">Transmembrane</keyword>
<reference evidence="2 3" key="1">
    <citation type="submission" date="2006-05" db="EMBL/GenBank/DDBJ databases">
        <authorList>
            <person name="King G."/>
            <person name="Ferriera S."/>
            <person name="Johnson J."/>
            <person name="Kravitz S."/>
            <person name="Beeson K."/>
            <person name="Sutton G."/>
            <person name="Rogers Y.-H."/>
            <person name="Friedman R."/>
            <person name="Frazier M."/>
            <person name="Venter J.C."/>
        </authorList>
    </citation>
    <scope>NUCLEOTIDE SEQUENCE [LARGE SCALE GENOMIC DNA]</scope>
    <source>
        <strain evidence="3">ATCC 25650 / DSM 13394 / JCM 20685 / NBRC 16684 / NCIMB 2208 / IAM 12614 / B1</strain>
    </source>
</reference>
<dbReference type="AlphaFoldDB" id="A0P1N9"/>
<protein>
    <submittedName>
        <fullName evidence="2">Urease accessory protein UreJ</fullName>
    </submittedName>
</protein>
<name>A0P1N9_ROSAI</name>
<dbReference type="Pfam" id="PF04955">
    <property type="entry name" value="HupE_UreJ"/>
    <property type="match status" value="1"/>
</dbReference>
<accession>A0P1N9</accession>
<feature type="transmembrane region" description="Helical" evidence="1">
    <location>
        <begin position="76"/>
        <end position="95"/>
    </location>
</feature>